<reference evidence="4 5" key="1">
    <citation type="submission" date="2023-07" db="EMBL/GenBank/DDBJ databases">
        <title>Novel species of Thermanaerothrix with wide hydrolytic capabilities.</title>
        <authorList>
            <person name="Zayulina K.S."/>
            <person name="Podosokorskaya O.A."/>
            <person name="Elcheninov A.G."/>
        </authorList>
    </citation>
    <scope>NUCLEOTIDE SEQUENCE [LARGE SCALE GENOMIC DNA]</scope>
    <source>
        <strain evidence="4 5">4228-RoL</strain>
    </source>
</reference>
<dbReference type="InterPro" id="IPR036513">
    <property type="entry name" value="STAS_dom_sf"/>
</dbReference>
<dbReference type="Pfam" id="PF01740">
    <property type="entry name" value="STAS"/>
    <property type="match status" value="1"/>
</dbReference>
<evidence type="ECO:0000313" key="5">
    <source>
        <dbReference type="Proteomes" id="UP001254165"/>
    </source>
</evidence>
<accession>A0ABU3NIS3</accession>
<evidence type="ECO:0000259" key="3">
    <source>
        <dbReference type="PROSITE" id="PS50801"/>
    </source>
</evidence>
<dbReference type="PANTHER" id="PTHR33495">
    <property type="entry name" value="ANTI-SIGMA FACTOR ANTAGONIST TM_1081-RELATED-RELATED"/>
    <property type="match status" value="1"/>
</dbReference>
<dbReference type="PANTHER" id="PTHR33495:SF2">
    <property type="entry name" value="ANTI-SIGMA FACTOR ANTAGONIST TM_1081-RELATED"/>
    <property type="match status" value="1"/>
</dbReference>
<dbReference type="NCBIfam" id="TIGR00377">
    <property type="entry name" value="ant_ant_sig"/>
    <property type="match status" value="1"/>
</dbReference>
<dbReference type="Gene3D" id="3.30.750.24">
    <property type="entry name" value="STAS domain"/>
    <property type="match status" value="1"/>
</dbReference>
<evidence type="ECO:0000313" key="4">
    <source>
        <dbReference type="EMBL" id="MDT8896753.1"/>
    </source>
</evidence>
<dbReference type="Proteomes" id="UP001254165">
    <property type="component" value="Unassembled WGS sequence"/>
</dbReference>
<evidence type="ECO:0000256" key="2">
    <source>
        <dbReference type="RuleBase" id="RU003749"/>
    </source>
</evidence>
<evidence type="ECO:0000256" key="1">
    <source>
        <dbReference type="ARBA" id="ARBA00009013"/>
    </source>
</evidence>
<dbReference type="PROSITE" id="PS50801">
    <property type="entry name" value="STAS"/>
    <property type="match status" value="1"/>
</dbReference>
<dbReference type="CDD" id="cd07043">
    <property type="entry name" value="STAS_anti-anti-sigma_factors"/>
    <property type="match status" value="1"/>
</dbReference>
<dbReference type="RefSeq" id="WP_315623252.1">
    <property type="nucleotide sequence ID" value="NZ_JAUHMF010000001.1"/>
</dbReference>
<name>A0ABU3NIS3_9CHLR</name>
<feature type="domain" description="STAS" evidence="3">
    <location>
        <begin position="13"/>
        <end position="111"/>
    </location>
</feature>
<keyword evidence="5" id="KW-1185">Reference proteome</keyword>
<gene>
    <name evidence="4" type="ORF">QYE77_00620</name>
</gene>
<organism evidence="4 5">
    <name type="scientific">Thermanaerothrix solaris</name>
    <dbReference type="NCBI Taxonomy" id="3058434"/>
    <lineage>
        <taxon>Bacteria</taxon>
        <taxon>Bacillati</taxon>
        <taxon>Chloroflexota</taxon>
        <taxon>Anaerolineae</taxon>
        <taxon>Anaerolineales</taxon>
        <taxon>Anaerolineaceae</taxon>
        <taxon>Thermanaerothrix</taxon>
    </lineage>
</organism>
<dbReference type="InterPro" id="IPR003658">
    <property type="entry name" value="Anti-sigma_ant"/>
</dbReference>
<dbReference type="EMBL" id="JAUHMF010000001">
    <property type="protein sequence ID" value="MDT8896753.1"/>
    <property type="molecule type" value="Genomic_DNA"/>
</dbReference>
<proteinExistence type="inferred from homology"/>
<dbReference type="InterPro" id="IPR002645">
    <property type="entry name" value="STAS_dom"/>
</dbReference>
<comment type="similarity">
    <text evidence="1 2">Belongs to the anti-sigma-factor antagonist family.</text>
</comment>
<comment type="caution">
    <text evidence="4">The sequence shown here is derived from an EMBL/GenBank/DDBJ whole genome shotgun (WGS) entry which is preliminary data.</text>
</comment>
<sequence length="111" mass="12403">MEIEHITYRRCDLVKVKGRLDSASAPEFDEKLKQITNSGRYRIVIDMGDLQFISSAGLRALISAQKVCRRYNRGEVVLTNVPENIKAALDLAGFTTLFKIYPDVVSAVANV</sequence>
<dbReference type="SUPFAM" id="SSF52091">
    <property type="entry name" value="SpoIIaa-like"/>
    <property type="match status" value="1"/>
</dbReference>
<protein>
    <recommendedName>
        <fullName evidence="2">Anti-sigma factor antagonist</fullName>
    </recommendedName>
</protein>